<evidence type="ECO:0000256" key="5">
    <source>
        <dbReference type="ARBA" id="ARBA00023136"/>
    </source>
</evidence>
<feature type="transmembrane region" description="Helical" evidence="6">
    <location>
        <begin position="61"/>
        <end position="87"/>
    </location>
</feature>
<organism evidence="7 8">
    <name type="scientific">Caldimonas aquatica</name>
    <dbReference type="NCBI Taxonomy" id="376175"/>
    <lineage>
        <taxon>Bacteria</taxon>
        <taxon>Pseudomonadati</taxon>
        <taxon>Pseudomonadota</taxon>
        <taxon>Betaproteobacteria</taxon>
        <taxon>Burkholderiales</taxon>
        <taxon>Sphaerotilaceae</taxon>
        <taxon>Caldimonas</taxon>
    </lineage>
</organism>
<dbReference type="PANTHER" id="PTHR30086">
    <property type="entry name" value="ARGININE EXPORTER PROTEIN ARGO"/>
    <property type="match status" value="1"/>
</dbReference>
<protein>
    <submittedName>
        <fullName evidence="7">LysE family translocator</fullName>
    </submittedName>
</protein>
<dbReference type="Pfam" id="PF01810">
    <property type="entry name" value="LysE"/>
    <property type="match status" value="1"/>
</dbReference>
<sequence length="246" mass="25834">MSDRLADRLGVGQWAQIGREGLFVLTLFAAALVLGFVFNAAPGAVFAETVRQGARGGFRPAFAVQIGSLVGDALWAVLGLAGVGLLLQNPALRAPVGVAGVAYLVWLAWDAWKAASHEFNVQGAPMVASRKALRAGILLSVTNPQNVAYWAAVGSAMGAVGIHQPTAGDYGVFFAGFMASSVLWAFICAALVDRLFRRVGAQWARWTYRACAVAFLVLALSSLRDLVGPRPATEAASPRAVVNGRP</sequence>
<evidence type="ECO:0000256" key="4">
    <source>
        <dbReference type="ARBA" id="ARBA00022989"/>
    </source>
</evidence>
<proteinExistence type="predicted"/>
<feature type="transmembrane region" description="Helical" evidence="6">
    <location>
        <begin position="94"/>
        <end position="112"/>
    </location>
</feature>
<keyword evidence="3 6" id="KW-0812">Transmembrane</keyword>
<dbReference type="PANTHER" id="PTHR30086:SF20">
    <property type="entry name" value="ARGININE EXPORTER PROTEIN ARGO-RELATED"/>
    <property type="match status" value="1"/>
</dbReference>
<feature type="transmembrane region" description="Helical" evidence="6">
    <location>
        <begin position="21"/>
        <end position="41"/>
    </location>
</feature>
<evidence type="ECO:0000256" key="3">
    <source>
        <dbReference type="ARBA" id="ARBA00022692"/>
    </source>
</evidence>
<name>A0ABY6MPQ4_9BURK</name>
<evidence type="ECO:0000256" key="6">
    <source>
        <dbReference type="SAM" id="Phobius"/>
    </source>
</evidence>
<dbReference type="Proteomes" id="UP001163266">
    <property type="component" value="Chromosome"/>
</dbReference>
<feature type="transmembrane region" description="Helical" evidence="6">
    <location>
        <begin position="170"/>
        <end position="192"/>
    </location>
</feature>
<accession>A0ABY6MPQ4</accession>
<dbReference type="InterPro" id="IPR001123">
    <property type="entry name" value="LeuE-type"/>
</dbReference>
<keyword evidence="2" id="KW-1003">Cell membrane</keyword>
<evidence type="ECO:0000313" key="8">
    <source>
        <dbReference type="Proteomes" id="UP001163266"/>
    </source>
</evidence>
<evidence type="ECO:0000313" key="7">
    <source>
        <dbReference type="EMBL" id="UZD54066.1"/>
    </source>
</evidence>
<keyword evidence="8" id="KW-1185">Reference proteome</keyword>
<dbReference type="EMBL" id="CP110257">
    <property type="protein sequence ID" value="UZD54066.1"/>
    <property type="molecule type" value="Genomic_DNA"/>
</dbReference>
<keyword evidence="5 6" id="KW-0472">Membrane</keyword>
<keyword evidence="4 6" id="KW-1133">Transmembrane helix</keyword>
<evidence type="ECO:0000256" key="2">
    <source>
        <dbReference type="ARBA" id="ARBA00022475"/>
    </source>
</evidence>
<reference evidence="7" key="1">
    <citation type="submission" date="2022-10" db="EMBL/GenBank/DDBJ databases">
        <title>Complete genome sequence of Schlegelella aquatica LMG 23380.</title>
        <authorList>
            <person name="Musilova J."/>
            <person name="Kourilova X."/>
            <person name="Bezdicek M."/>
            <person name="Hermankova K."/>
            <person name="Obruca S."/>
            <person name="Sedlar K."/>
        </authorList>
    </citation>
    <scope>NUCLEOTIDE SEQUENCE</scope>
    <source>
        <strain evidence="7">LMG 23380</strain>
    </source>
</reference>
<gene>
    <name evidence="7" type="ORF">OMP39_10290</name>
</gene>
<comment type="subcellular location">
    <subcellularLocation>
        <location evidence="1">Cell membrane</location>
        <topology evidence="1">Multi-pass membrane protein</topology>
    </subcellularLocation>
</comment>
<dbReference type="RefSeq" id="WP_264891635.1">
    <property type="nucleotide sequence ID" value="NZ_CP110257.1"/>
</dbReference>
<evidence type="ECO:0000256" key="1">
    <source>
        <dbReference type="ARBA" id="ARBA00004651"/>
    </source>
</evidence>